<name>A0A6J7LS45_9ZZZZ</name>
<dbReference type="Pfam" id="PF00534">
    <property type="entry name" value="Glycos_transf_1"/>
    <property type="match status" value="1"/>
</dbReference>
<proteinExistence type="predicted"/>
<evidence type="ECO:0000313" key="6">
    <source>
        <dbReference type="EMBL" id="CAB4947176.1"/>
    </source>
</evidence>
<dbReference type="EMBL" id="CAEZYF010000017">
    <property type="protein sequence ID" value="CAB4734825.1"/>
    <property type="molecule type" value="Genomic_DNA"/>
</dbReference>
<dbReference type="PANTHER" id="PTHR12526">
    <property type="entry name" value="GLYCOSYLTRANSFERASE"/>
    <property type="match status" value="1"/>
</dbReference>
<dbReference type="EMBL" id="CAESGF010000019">
    <property type="protein sequence ID" value="CAB4364837.1"/>
    <property type="molecule type" value="Genomic_DNA"/>
</dbReference>
<evidence type="ECO:0000313" key="3">
    <source>
        <dbReference type="EMBL" id="CAB4364837.1"/>
    </source>
</evidence>
<dbReference type="Pfam" id="PF13579">
    <property type="entry name" value="Glyco_trans_4_4"/>
    <property type="match status" value="1"/>
</dbReference>
<dbReference type="GO" id="GO:0016757">
    <property type="term" value="F:glycosyltransferase activity"/>
    <property type="evidence" value="ECO:0007669"/>
    <property type="project" value="InterPro"/>
</dbReference>
<dbReference type="SUPFAM" id="SSF53756">
    <property type="entry name" value="UDP-Glycosyltransferase/glycogen phosphorylase"/>
    <property type="match status" value="1"/>
</dbReference>
<organism evidence="7">
    <name type="scientific">freshwater metagenome</name>
    <dbReference type="NCBI Taxonomy" id="449393"/>
    <lineage>
        <taxon>unclassified sequences</taxon>
        <taxon>metagenomes</taxon>
        <taxon>ecological metagenomes</taxon>
    </lineage>
</organism>
<feature type="domain" description="Glycosyltransferase subfamily 4-like N-terminal" evidence="2">
    <location>
        <begin position="13"/>
        <end position="173"/>
    </location>
</feature>
<gene>
    <name evidence="4" type="ORF">UFOPK2656_02419</name>
    <name evidence="5" type="ORF">UFOPK3267_00279</name>
    <name evidence="6" type="ORF">UFOPK3651_02599</name>
    <name evidence="7" type="ORF">UFOPK3931_00120</name>
    <name evidence="3" type="ORF">UFOPK4189_02596</name>
</gene>
<dbReference type="EMBL" id="CAFBIY010000009">
    <property type="protein sequence ID" value="CAB4846613.1"/>
    <property type="molecule type" value="Genomic_DNA"/>
</dbReference>
<evidence type="ECO:0000313" key="7">
    <source>
        <dbReference type="EMBL" id="CAB4971097.1"/>
    </source>
</evidence>
<dbReference type="EMBL" id="CAFBMT010000018">
    <property type="protein sequence ID" value="CAB4947176.1"/>
    <property type="molecule type" value="Genomic_DNA"/>
</dbReference>
<dbReference type="AlphaFoldDB" id="A0A6J7LS45"/>
<dbReference type="InterPro" id="IPR001296">
    <property type="entry name" value="Glyco_trans_1"/>
</dbReference>
<dbReference type="EMBL" id="CAFBOL010000002">
    <property type="protein sequence ID" value="CAB4971097.1"/>
    <property type="molecule type" value="Genomic_DNA"/>
</dbReference>
<sequence>MKVMHIVTKADVGGAQTYVLELATAQLGDGHEVVIVAGTLGAMADEARRRGITVMEESALRREVGGLSEFRAARRLRERITGFGPDIVHAHSSKAGVLARLAGRSARVPTVYTAHGWPFQAGAAVPQRIVSWLGETAMGHWWGHVICLTEAEATLAHRWGVVRRRRLHVVPNGLPDVPAAVRAATASSSVTIVMVARFAPPKAQRDVLQAVGLMPAGDWVVQFVGDGPEFEAVRNSPEAAAAGGRVQFLGHRDDIGEILAAADVGLLWSRYEGMPLALMEAMRAGLVCVANDLPGVHALLGADAGMILDFRPEVLADALAALIADSARRAELGAAARRRFEHEFSMDRHLTRVLAVYDAATADLGVRSDR</sequence>
<evidence type="ECO:0000259" key="1">
    <source>
        <dbReference type="Pfam" id="PF00534"/>
    </source>
</evidence>
<accession>A0A6J7LS45</accession>
<reference evidence="7" key="1">
    <citation type="submission" date="2020-05" db="EMBL/GenBank/DDBJ databases">
        <authorList>
            <person name="Chiriac C."/>
            <person name="Salcher M."/>
            <person name="Ghai R."/>
            <person name="Kavagutti S V."/>
        </authorList>
    </citation>
    <scope>NUCLEOTIDE SEQUENCE</scope>
</reference>
<protein>
    <submittedName>
        <fullName evidence="7">Unannotated protein</fullName>
    </submittedName>
</protein>
<dbReference type="Gene3D" id="3.40.50.2000">
    <property type="entry name" value="Glycogen Phosphorylase B"/>
    <property type="match status" value="2"/>
</dbReference>
<dbReference type="InterPro" id="IPR028098">
    <property type="entry name" value="Glyco_trans_4-like_N"/>
</dbReference>
<evidence type="ECO:0000259" key="2">
    <source>
        <dbReference type="Pfam" id="PF13579"/>
    </source>
</evidence>
<evidence type="ECO:0000313" key="4">
    <source>
        <dbReference type="EMBL" id="CAB4734825.1"/>
    </source>
</evidence>
<feature type="domain" description="Glycosyl transferase family 1" evidence="1">
    <location>
        <begin position="190"/>
        <end position="339"/>
    </location>
</feature>
<evidence type="ECO:0000313" key="5">
    <source>
        <dbReference type="EMBL" id="CAB4846613.1"/>
    </source>
</evidence>
<dbReference type="PANTHER" id="PTHR12526:SF630">
    <property type="entry name" value="GLYCOSYLTRANSFERASE"/>
    <property type="match status" value="1"/>
</dbReference>